<evidence type="ECO:0000313" key="2">
    <source>
        <dbReference type="Proteomes" id="UP000326198"/>
    </source>
</evidence>
<dbReference type="Proteomes" id="UP000326198">
    <property type="component" value="Unassembled WGS sequence"/>
</dbReference>
<keyword evidence="2" id="KW-1185">Reference proteome</keyword>
<evidence type="ECO:0000313" key="1">
    <source>
        <dbReference type="EMBL" id="KAE8372797.1"/>
    </source>
</evidence>
<name>A0A5N7ASF9_9EURO</name>
<dbReference type="AlphaFoldDB" id="A0A5N7ASF9"/>
<sequence>MEQTEKGTFIAKASIPVMDEISGSSGKDAIYTSSVDLTPGQLKVTLRIGDGLEDTVTSMLDDWKQSTPKPQAFKSLVLYIKLVTGEAWGHYTEIAEEPGEDGPIHAVHADHSDKHRELHRKFPAAIASSPIAHLNYGLNCNLYSISANIHAAPSPKAAMLREVMNDRPLAIGELQTLDIPGDFDVHHVTQNYIMAAAGYWRGEKEKSVFGDGKGANEKILPDSLKLELMKPNQTFLADVYTRALFLYNLSTSEQYQAHFTGEQKEKLEYFWSGKVCSWPDGIEQFTILMIYRRAKPVSLAEGSLLPSTILRVAPPLWIKSHD</sequence>
<dbReference type="EMBL" id="ML736341">
    <property type="protein sequence ID" value="KAE8372797.1"/>
    <property type="molecule type" value="Genomic_DNA"/>
</dbReference>
<accession>A0A5N7ASF9</accession>
<protein>
    <submittedName>
        <fullName evidence="1">Uncharacterized protein</fullName>
    </submittedName>
</protein>
<reference evidence="1 2" key="1">
    <citation type="submission" date="2019-04" db="EMBL/GenBank/DDBJ databases">
        <title>Friends and foes A comparative genomics studyof 23 Aspergillus species from section Flavi.</title>
        <authorList>
            <consortium name="DOE Joint Genome Institute"/>
            <person name="Kjaerbolling I."/>
            <person name="Vesth T."/>
            <person name="Frisvad J.C."/>
            <person name="Nybo J.L."/>
            <person name="Theobald S."/>
            <person name="Kildgaard S."/>
            <person name="Isbrandt T."/>
            <person name="Kuo A."/>
            <person name="Sato A."/>
            <person name="Lyhne E.K."/>
            <person name="Kogle M.E."/>
            <person name="Wiebenga A."/>
            <person name="Kun R.S."/>
            <person name="Lubbers R.J."/>
            <person name="Makela M.R."/>
            <person name="Barry K."/>
            <person name="Chovatia M."/>
            <person name="Clum A."/>
            <person name="Daum C."/>
            <person name="Haridas S."/>
            <person name="He G."/>
            <person name="LaButti K."/>
            <person name="Lipzen A."/>
            <person name="Mondo S."/>
            <person name="Riley R."/>
            <person name="Salamov A."/>
            <person name="Simmons B.A."/>
            <person name="Magnuson J.K."/>
            <person name="Henrissat B."/>
            <person name="Mortensen U.H."/>
            <person name="Larsen T.O."/>
            <person name="Devries R.P."/>
            <person name="Grigoriev I.V."/>
            <person name="Machida M."/>
            <person name="Baker S.E."/>
            <person name="Andersen M.R."/>
        </authorList>
    </citation>
    <scope>NUCLEOTIDE SEQUENCE [LARGE SCALE GENOMIC DNA]</scope>
    <source>
        <strain evidence="1 2">IBT 29228</strain>
    </source>
</reference>
<gene>
    <name evidence="1" type="ORF">BDV26DRAFT_83910</name>
</gene>
<dbReference type="OrthoDB" id="4301067at2759"/>
<proteinExistence type="predicted"/>
<organism evidence="1 2">
    <name type="scientific">Aspergillus bertholletiae</name>
    <dbReference type="NCBI Taxonomy" id="1226010"/>
    <lineage>
        <taxon>Eukaryota</taxon>
        <taxon>Fungi</taxon>
        <taxon>Dikarya</taxon>
        <taxon>Ascomycota</taxon>
        <taxon>Pezizomycotina</taxon>
        <taxon>Eurotiomycetes</taxon>
        <taxon>Eurotiomycetidae</taxon>
        <taxon>Eurotiales</taxon>
        <taxon>Aspergillaceae</taxon>
        <taxon>Aspergillus</taxon>
        <taxon>Aspergillus subgen. Circumdati</taxon>
    </lineage>
</organism>